<dbReference type="Gene3D" id="3.40.50.720">
    <property type="entry name" value="NAD(P)-binding Rossmann-like Domain"/>
    <property type="match status" value="1"/>
</dbReference>
<reference evidence="2 3" key="1">
    <citation type="journal article" date="2019" name="Nat. Commun.">
        <title>The antimicrobial potential of Streptomyces from insect microbiomes.</title>
        <authorList>
            <person name="Chevrette M.G."/>
            <person name="Carlson C.M."/>
            <person name="Ortega H.E."/>
            <person name="Thomas C."/>
            <person name="Ananiev G.E."/>
            <person name="Barns K.J."/>
            <person name="Book A.J."/>
            <person name="Cagnazzo J."/>
            <person name="Carlos C."/>
            <person name="Flanigan W."/>
            <person name="Grubbs K.J."/>
            <person name="Horn H.A."/>
            <person name="Hoffmann F.M."/>
            <person name="Klassen J.L."/>
            <person name="Knack J.J."/>
            <person name="Lewin G.R."/>
            <person name="McDonald B.R."/>
            <person name="Muller L."/>
            <person name="Melo W.G.P."/>
            <person name="Pinto-Tomas A.A."/>
            <person name="Schmitz A."/>
            <person name="Wendt-Pienkowski E."/>
            <person name="Wildman S."/>
            <person name="Zhao M."/>
            <person name="Zhang F."/>
            <person name="Bugni T.S."/>
            <person name="Andes D.R."/>
            <person name="Pupo M.T."/>
            <person name="Currie C.R."/>
        </authorList>
    </citation>
    <scope>NUCLEOTIDE SEQUENCE [LARGE SCALE GENOMIC DNA]</scope>
    <source>
        <strain evidence="2 3">SID5840</strain>
    </source>
</reference>
<evidence type="ECO:0000256" key="1">
    <source>
        <dbReference type="SAM" id="MobiDB-lite"/>
    </source>
</evidence>
<feature type="region of interest" description="Disordered" evidence="1">
    <location>
        <begin position="153"/>
        <end position="184"/>
    </location>
</feature>
<gene>
    <name evidence="2" type="ORF">GTW20_16620</name>
</gene>
<proteinExistence type="predicted"/>
<comment type="caution">
    <text evidence="2">The sequence shown here is derived from an EMBL/GenBank/DDBJ whole genome shotgun (WGS) entry which is preliminary data.</text>
</comment>
<dbReference type="EMBL" id="WWHY01000001">
    <property type="protein sequence ID" value="MYR33835.1"/>
    <property type="molecule type" value="Genomic_DNA"/>
</dbReference>
<dbReference type="Proteomes" id="UP000467124">
    <property type="component" value="Unassembled WGS sequence"/>
</dbReference>
<dbReference type="InterPro" id="IPR036291">
    <property type="entry name" value="NAD(P)-bd_dom_sf"/>
</dbReference>
<accession>A0A7K2IVM9</accession>
<dbReference type="RefSeq" id="WP_161111326.1">
    <property type="nucleotide sequence ID" value="NZ_JBHYPC010000009.1"/>
</dbReference>
<evidence type="ECO:0008006" key="4">
    <source>
        <dbReference type="Google" id="ProtNLM"/>
    </source>
</evidence>
<dbReference type="Pfam" id="PF13241">
    <property type="entry name" value="NAD_binding_7"/>
    <property type="match status" value="1"/>
</dbReference>
<protein>
    <recommendedName>
        <fullName evidence="4">Thiazole-containing bacteriocin maturation protein</fullName>
    </recommendedName>
</protein>
<dbReference type="SUPFAM" id="SSF51735">
    <property type="entry name" value="NAD(P)-binding Rossmann-fold domains"/>
    <property type="match status" value="1"/>
</dbReference>
<organism evidence="2 3">
    <name type="scientific">Nocardiopsis alba</name>
    <dbReference type="NCBI Taxonomy" id="53437"/>
    <lineage>
        <taxon>Bacteria</taxon>
        <taxon>Bacillati</taxon>
        <taxon>Actinomycetota</taxon>
        <taxon>Actinomycetes</taxon>
        <taxon>Streptosporangiales</taxon>
        <taxon>Nocardiopsidaceae</taxon>
        <taxon>Nocardiopsis</taxon>
    </lineage>
</organism>
<dbReference type="AlphaFoldDB" id="A0A7K2IVM9"/>
<evidence type="ECO:0000313" key="3">
    <source>
        <dbReference type="Proteomes" id="UP000467124"/>
    </source>
</evidence>
<evidence type="ECO:0000313" key="2">
    <source>
        <dbReference type="EMBL" id="MYR33835.1"/>
    </source>
</evidence>
<feature type="compositionally biased region" description="Basic and acidic residues" evidence="1">
    <location>
        <begin position="157"/>
        <end position="180"/>
    </location>
</feature>
<name>A0A7K2IVM9_9ACTN</name>
<sequence length="602" mass="63930">MRPKLRPDVYYVPTRDGAFIIDSARSVTLRGGSIYDWVERLAPSLDGTATLDELTSGLRPAHRKMVGDLVSLLESNGFVRDVGDDRPHGLTDEELERYQAEIAYVDFRCDSGPARFERWRGTRLVIVGSAPLADAAARAAWELGCRRVEVVDPSDDTEARSGRADDVRALREEDSERELVETPASELSSAVAAADFVVALTEDPELIDTVAEACTAPLLPVLVSEDVAWVGPNPGGSSTWADAKARWTDTGVLPVGPSAWMIGPATGVPANTALFAAFRLVTGAYPEPVADELERIDLETLESETSRVLPVGRVAKTDPMEWPASIESEAFSLAAAPLFDRFTGPLLEIEEHHTQLPLRVAVASLARDGEVSQALGVADSLIDARHDATLAALGRLAASHPSRGPALDILGGETGSNVEPVGIKAPRVPGIGAALDRESALTAAVLDLAAERAVPEPSSAPTIDLEGVPEALGEQVRRLESLTRETVRAFRLDAELPTVLVVAGEEPLARACGLDTAGALATALERATLVAQCGHDPITMPPMPETVPEPEGSTDTSTGPVLTTEDAVKLLASRGTRLGVVELDGEPILRTATPYLIRVVEL</sequence>